<dbReference type="STRING" id="1046627.BZARG_3035"/>
<keyword evidence="3" id="KW-1185">Reference proteome</keyword>
<name>G2EFE5_9FLAO</name>
<dbReference type="Proteomes" id="UP000003730">
    <property type="component" value="Unassembled WGS sequence"/>
</dbReference>
<dbReference type="EMBL" id="AFXZ01000039">
    <property type="protein sequence ID" value="EGV42837.2"/>
    <property type="molecule type" value="Genomic_DNA"/>
</dbReference>
<evidence type="ECO:0000313" key="2">
    <source>
        <dbReference type="EMBL" id="EGV42837.2"/>
    </source>
</evidence>
<dbReference type="eggNOG" id="ENOG5034174">
    <property type="taxonomic scope" value="Bacteria"/>
</dbReference>
<comment type="caution">
    <text evidence="2">The sequence shown here is derived from an EMBL/GenBank/DDBJ whole genome shotgun (WGS) entry which is preliminary data.</text>
</comment>
<dbReference type="AlphaFoldDB" id="G2EFE5"/>
<feature type="signal peptide" evidence="1">
    <location>
        <begin position="1"/>
        <end position="25"/>
    </location>
</feature>
<accession>G2EFE5</accession>
<protein>
    <submittedName>
        <fullName evidence="2">Uncharacterized protein</fullName>
    </submittedName>
</protein>
<feature type="chain" id="PRO_5020202161" evidence="1">
    <location>
        <begin position="26"/>
        <end position="130"/>
    </location>
</feature>
<evidence type="ECO:0000256" key="1">
    <source>
        <dbReference type="SAM" id="SignalP"/>
    </source>
</evidence>
<gene>
    <name evidence="2" type="ORF">BZARG_3035</name>
</gene>
<evidence type="ECO:0000313" key="3">
    <source>
        <dbReference type="Proteomes" id="UP000003730"/>
    </source>
</evidence>
<sequence length="130" mass="14936">MLKKLMKTKNILLGILSLISFATYAQTEKSTVIETNSAVTQLNVEATNLDDLKNFDWEMVKEMFQENDKNQEITLAFAYVNKSEVDKSKIRVDNFEMKVTGKTADLDKLTTRLKKSFSKLDGINDRYINN</sequence>
<proteinExistence type="predicted"/>
<organism evidence="2 3">
    <name type="scientific">Bizionia argentinensis JUB59</name>
    <dbReference type="NCBI Taxonomy" id="1046627"/>
    <lineage>
        <taxon>Bacteria</taxon>
        <taxon>Pseudomonadati</taxon>
        <taxon>Bacteroidota</taxon>
        <taxon>Flavobacteriia</taxon>
        <taxon>Flavobacteriales</taxon>
        <taxon>Flavobacteriaceae</taxon>
        <taxon>Bizionia</taxon>
    </lineage>
</organism>
<keyword evidence="1" id="KW-0732">Signal</keyword>
<reference evidence="2 3" key="1">
    <citation type="journal article" date="2008" name="Int. J. Syst. Evol. Microbiol.">
        <title>Bizionia argentinensis sp. nov., isolated from surface marine water in Antarctica.</title>
        <authorList>
            <person name="Bercovich A."/>
            <person name="Vazquez S.C."/>
            <person name="Yankilevich P."/>
            <person name="Coria S.H."/>
            <person name="Foti M."/>
            <person name="Hernandez E."/>
            <person name="Vidal A."/>
            <person name="Ruberto L."/>
            <person name="Melo C."/>
            <person name="Marenssi S."/>
            <person name="Criscuolo M."/>
            <person name="Memoli M."/>
            <person name="Arguelles M."/>
            <person name="Mac Cormack W.P."/>
        </authorList>
    </citation>
    <scope>NUCLEOTIDE SEQUENCE [LARGE SCALE GENOMIC DNA]</scope>
    <source>
        <strain evidence="2 3">JUB59</strain>
    </source>
</reference>
<dbReference type="OrthoDB" id="1446992at2"/>